<accession>D0WAY3</accession>
<comment type="caution">
    <text evidence="2">The sequence shown here is derived from an EMBL/GenBank/DDBJ whole genome shotgun (WGS) entry which is preliminary data.</text>
</comment>
<gene>
    <name evidence="2" type="ORF">NEILACOT_04706</name>
</gene>
<dbReference type="GO" id="GO:0004746">
    <property type="term" value="F:riboflavin synthase activity"/>
    <property type="evidence" value="ECO:0007669"/>
    <property type="project" value="UniProtKB-EC"/>
</dbReference>
<reference evidence="2 3" key="1">
    <citation type="submission" date="2009-10" db="EMBL/GenBank/DDBJ databases">
        <authorList>
            <person name="Weinstock G."/>
            <person name="Sodergren E."/>
            <person name="Clifton S."/>
            <person name="Fulton L."/>
            <person name="Fulton B."/>
            <person name="Courtney L."/>
            <person name="Fronick C."/>
            <person name="Harrison M."/>
            <person name="Strong C."/>
            <person name="Farmer C."/>
            <person name="Delahaunty K."/>
            <person name="Markovic C."/>
            <person name="Hall O."/>
            <person name="Minx P."/>
            <person name="Tomlinson C."/>
            <person name="Mitreva M."/>
            <person name="Nelson J."/>
            <person name="Hou S."/>
            <person name="Wollam A."/>
            <person name="Pepin K.H."/>
            <person name="Johnson M."/>
            <person name="Bhonagiri V."/>
            <person name="Nash W.E."/>
            <person name="Warren W."/>
            <person name="Chinwalla A."/>
            <person name="Mardis E.R."/>
            <person name="Wilson R.K."/>
        </authorList>
    </citation>
    <scope>NUCLEOTIDE SEQUENCE [LARGE SCALE GENOMIC DNA]</scope>
    <source>
        <strain evidence="2 3">ATCC 23970</strain>
    </source>
</reference>
<dbReference type="AlphaFoldDB" id="D0WAY3"/>
<feature type="region of interest" description="Disordered" evidence="1">
    <location>
        <begin position="1"/>
        <end position="20"/>
    </location>
</feature>
<dbReference type="EMBL" id="ACEQ02000020">
    <property type="protein sequence ID" value="EEZ75256.1"/>
    <property type="molecule type" value="Genomic_DNA"/>
</dbReference>
<evidence type="ECO:0000313" key="3">
    <source>
        <dbReference type="Proteomes" id="UP000003843"/>
    </source>
</evidence>
<name>D0WAY3_NEILA</name>
<evidence type="ECO:0000313" key="2">
    <source>
        <dbReference type="EMBL" id="EEZ75256.1"/>
    </source>
</evidence>
<evidence type="ECO:0000256" key="1">
    <source>
        <dbReference type="SAM" id="MobiDB-lite"/>
    </source>
</evidence>
<sequence length="59" mass="6659">MRKGKPKPYRAISARTGGKMPSEGVSDGIFRGEMLQFAPFYRHRKTGLCLQALFKAWAN</sequence>
<dbReference type="EC" id="2.5.1.9" evidence="2"/>
<protein>
    <submittedName>
        <fullName evidence="2">Riboflavin synthase, alpha subunit</fullName>
        <ecNumber evidence="2">2.5.1.9</ecNumber>
    </submittedName>
</protein>
<proteinExistence type="predicted"/>
<dbReference type="Proteomes" id="UP000003843">
    <property type="component" value="Unassembled WGS sequence"/>
</dbReference>
<keyword evidence="2" id="KW-0808">Transferase</keyword>
<organism evidence="2 3">
    <name type="scientific">Neisseria lactamica ATCC 23970</name>
    <dbReference type="NCBI Taxonomy" id="546265"/>
    <lineage>
        <taxon>Bacteria</taxon>
        <taxon>Pseudomonadati</taxon>
        <taxon>Pseudomonadota</taxon>
        <taxon>Betaproteobacteria</taxon>
        <taxon>Neisseriales</taxon>
        <taxon>Neisseriaceae</taxon>
        <taxon>Neisseria</taxon>
    </lineage>
</organism>